<dbReference type="InterPro" id="IPR025086">
    <property type="entry name" value="SDE2/SF3A3_SAP"/>
</dbReference>
<dbReference type="OMA" id="TTDFGAC"/>
<evidence type="ECO:0000313" key="12">
    <source>
        <dbReference type="Proteomes" id="UP000001449"/>
    </source>
</evidence>
<feature type="region of interest" description="Disordered" evidence="9">
    <location>
        <begin position="564"/>
        <end position="617"/>
    </location>
</feature>
<dbReference type="GO" id="GO:0008380">
    <property type="term" value="P:RNA splicing"/>
    <property type="evidence" value="ECO:0007669"/>
    <property type="project" value="UniProtKB-KW"/>
</dbReference>
<dbReference type="AlphaFoldDB" id="B8C723"/>
<evidence type="ECO:0000256" key="8">
    <source>
        <dbReference type="ARBA" id="ARBA00023306"/>
    </source>
</evidence>
<dbReference type="RefSeq" id="XP_002292055.1">
    <property type="nucleotide sequence ID" value="XM_002292019.1"/>
</dbReference>
<dbReference type="SUPFAM" id="SSF49899">
    <property type="entry name" value="Concanavalin A-like lectins/glucanases"/>
    <property type="match status" value="1"/>
</dbReference>
<protein>
    <recommendedName>
        <fullName evidence="10">SPRY domain-containing protein</fullName>
    </recommendedName>
</protein>
<dbReference type="Gene3D" id="2.60.120.920">
    <property type="match status" value="1"/>
</dbReference>
<keyword evidence="8" id="KW-0131">Cell cycle</keyword>
<dbReference type="Pfam" id="PF00622">
    <property type="entry name" value="SPRY"/>
    <property type="match status" value="1"/>
</dbReference>
<comment type="subcellular location">
    <subcellularLocation>
        <location evidence="2">Cytoplasm</location>
    </subcellularLocation>
    <subcellularLocation>
        <location evidence="1">Nucleus</location>
    </subcellularLocation>
</comment>
<reference evidence="11 12" key="1">
    <citation type="journal article" date="2004" name="Science">
        <title>The genome of the diatom Thalassiosira pseudonana: ecology, evolution, and metabolism.</title>
        <authorList>
            <person name="Armbrust E.V."/>
            <person name="Berges J.A."/>
            <person name="Bowler C."/>
            <person name="Green B.R."/>
            <person name="Martinez D."/>
            <person name="Putnam N.H."/>
            <person name="Zhou S."/>
            <person name="Allen A.E."/>
            <person name="Apt K.E."/>
            <person name="Bechner M."/>
            <person name="Brzezinski M.A."/>
            <person name="Chaal B.K."/>
            <person name="Chiovitti A."/>
            <person name="Davis A.K."/>
            <person name="Demarest M.S."/>
            <person name="Detter J.C."/>
            <person name="Glavina T."/>
            <person name="Goodstein D."/>
            <person name="Hadi M.Z."/>
            <person name="Hellsten U."/>
            <person name="Hildebrand M."/>
            <person name="Jenkins B.D."/>
            <person name="Jurka J."/>
            <person name="Kapitonov V.V."/>
            <person name="Kroger N."/>
            <person name="Lau W.W."/>
            <person name="Lane T.W."/>
            <person name="Larimer F.W."/>
            <person name="Lippmeier J.C."/>
            <person name="Lucas S."/>
            <person name="Medina M."/>
            <person name="Montsant A."/>
            <person name="Obornik M."/>
            <person name="Parker M.S."/>
            <person name="Palenik B."/>
            <person name="Pazour G.J."/>
            <person name="Richardson P.M."/>
            <person name="Rynearson T.A."/>
            <person name="Saito M.A."/>
            <person name="Schwartz D.C."/>
            <person name="Thamatrakoln K."/>
            <person name="Valentin K."/>
            <person name="Vardi A."/>
            <person name="Wilkerson F.P."/>
            <person name="Rokhsar D.S."/>
        </authorList>
    </citation>
    <scope>NUCLEOTIDE SEQUENCE [LARGE SCALE GENOMIC DNA]</scope>
    <source>
        <strain evidence="11 12">CCMP1335</strain>
    </source>
</reference>
<dbReference type="InterPro" id="IPR053822">
    <property type="entry name" value="SDE2-like_dom"/>
</dbReference>
<dbReference type="GO" id="GO:0005634">
    <property type="term" value="C:nucleus"/>
    <property type="evidence" value="ECO:0000318"/>
    <property type="project" value="GO_Central"/>
</dbReference>
<dbReference type="GO" id="GO:0006397">
    <property type="term" value="P:mRNA processing"/>
    <property type="evidence" value="ECO:0007669"/>
    <property type="project" value="UniProtKB-KW"/>
</dbReference>
<keyword evidence="5" id="KW-0507">mRNA processing</keyword>
<evidence type="ECO:0000256" key="4">
    <source>
        <dbReference type="ARBA" id="ARBA00022490"/>
    </source>
</evidence>
<proteinExistence type="inferred from homology"/>
<evidence type="ECO:0000256" key="7">
    <source>
        <dbReference type="ARBA" id="ARBA00023242"/>
    </source>
</evidence>
<dbReference type="InParanoid" id="B8C723"/>
<dbReference type="PaxDb" id="35128-Thaps7627"/>
<dbReference type="HOGENOM" id="CLU_434450_0_0_1"/>
<evidence type="ECO:0000256" key="3">
    <source>
        <dbReference type="ARBA" id="ARBA00008726"/>
    </source>
</evidence>
<evidence type="ECO:0000256" key="1">
    <source>
        <dbReference type="ARBA" id="ARBA00004123"/>
    </source>
</evidence>
<dbReference type="InterPro" id="IPR043136">
    <property type="entry name" value="B30.2/SPRY_sf"/>
</dbReference>
<keyword evidence="4" id="KW-0963">Cytoplasm</keyword>
<dbReference type="InterPro" id="IPR013320">
    <property type="entry name" value="ConA-like_dom_sf"/>
</dbReference>
<organism evidence="11 12">
    <name type="scientific">Thalassiosira pseudonana</name>
    <name type="common">Marine diatom</name>
    <name type="synonym">Cyclotella nana</name>
    <dbReference type="NCBI Taxonomy" id="35128"/>
    <lineage>
        <taxon>Eukaryota</taxon>
        <taxon>Sar</taxon>
        <taxon>Stramenopiles</taxon>
        <taxon>Ochrophyta</taxon>
        <taxon>Bacillariophyta</taxon>
        <taxon>Coscinodiscophyceae</taxon>
        <taxon>Thalassiosirophycidae</taxon>
        <taxon>Thalassiosirales</taxon>
        <taxon>Thalassiosiraceae</taxon>
        <taxon>Thalassiosira</taxon>
    </lineage>
</organism>
<evidence type="ECO:0000259" key="10">
    <source>
        <dbReference type="SMART" id="SM00449"/>
    </source>
</evidence>
<dbReference type="PANTHER" id="PTHR12786">
    <property type="entry name" value="SPLICING FACTOR SF3A-RELATED"/>
    <property type="match status" value="1"/>
</dbReference>
<dbReference type="Pfam" id="PF13297">
    <property type="entry name" value="SDE2_2C"/>
    <property type="match status" value="1"/>
</dbReference>
<dbReference type="KEGG" id="tps:THAPSDRAFT_7627"/>
<dbReference type="InterPro" id="IPR003877">
    <property type="entry name" value="SPRY_dom"/>
</dbReference>
<evidence type="ECO:0000256" key="2">
    <source>
        <dbReference type="ARBA" id="ARBA00004496"/>
    </source>
</evidence>
<sequence length="649" mass="70413">MTVPQPPPTTDQHELLVTYEGPFHPSSSSFTAGKSRKSFCFRLPSSKLAADGHVGDDDDSPPSCFVSEQDVLASLAVETGWPSSMLCIATANNGNISSPSLLFPSSSLQLNHHRATIHRHTLTARLHPRHTSLLGGKGGFGTLLKGQSKQAGAKTTLDFGACRDLSGRRLRHVNDEIKLRKFRSLQASRERGEKVDELAALKSESGIRNWHLMVPNWSEGALMSQKGRRKADRQLEREVKGWQSKEERAQRLKEQNRMDEEWAVMEYVRRGEVEGARVATGGSGGDVKEGILAHLRRKKEEKRLLESVAKGESNAGDDRNDVAAAVVPNIVEDNFASSTVSSHLMTLAGEMSVFDIPDTTEQSTKQPSKLRLQSQSDFATAVVLLDAAKVSSSGKKSKGVYIEYTVQTGGLAQVGWIRTPDAFAGDNASDASSFLPNSDTGDGVGDDTASFGYDGSRGLKFHGGKESAYGQVENQQSLEWKSGDVLGCWCRLSDGSCVEIGYSLNGVDLDTAFSPSTKSDSIFGYYPAVSLNLGEVMDVNVGPDFSFGIKDGCVGAFDLIKEETDVGDAEESEPSTKLSMDNTQDDEKETNSPPKKKMREDSSNSNEAGNVKTEVETFDLNECSSVDELKEMNPDRLKSILLSMGVKCG</sequence>
<dbReference type="Proteomes" id="UP000001449">
    <property type="component" value="Chromosome 8"/>
</dbReference>
<evidence type="ECO:0000256" key="9">
    <source>
        <dbReference type="SAM" id="MobiDB-lite"/>
    </source>
</evidence>
<evidence type="ECO:0000256" key="5">
    <source>
        <dbReference type="ARBA" id="ARBA00022664"/>
    </source>
</evidence>
<keyword evidence="12" id="KW-1185">Reference proteome</keyword>
<dbReference type="Pfam" id="PF22782">
    <property type="entry name" value="SDE2"/>
    <property type="match status" value="1"/>
</dbReference>
<keyword evidence="7" id="KW-0539">Nucleus</keyword>
<comment type="similarity">
    <text evidence="3">Belongs to the SDE2 family.</text>
</comment>
<feature type="domain" description="SPRY" evidence="10">
    <location>
        <begin position="397"/>
        <end position="545"/>
    </location>
</feature>
<dbReference type="InterPro" id="IPR051421">
    <property type="entry name" value="RNA_Proc_DNA_Dmg_Regulator"/>
</dbReference>
<dbReference type="EMBL" id="CM000644">
    <property type="protein sequence ID" value="EED90906.1"/>
    <property type="molecule type" value="Genomic_DNA"/>
</dbReference>
<reference evidence="11 12" key="2">
    <citation type="journal article" date="2008" name="Nature">
        <title>The Phaeodactylum genome reveals the evolutionary history of diatom genomes.</title>
        <authorList>
            <person name="Bowler C."/>
            <person name="Allen A.E."/>
            <person name="Badger J.H."/>
            <person name="Grimwood J."/>
            <person name="Jabbari K."/>
            <person name="Kuo A."/>
            <person name="Maheswari U."/>
            <person name="Martens C."/>
            <person name="Maumus F."/>
            <person name="Otillar R.P."/>
            <person name="Rayko E."/>
            <person name="Salamov A."/>
            <person name="Vandepoele K."/>
            <person name="Beszteri B."/>
            <person name="Gruber A."/>
            <person name="Heijde M."/>
            <person name="Katinka M."/>
            <person name="Mock T."/>
            <person name="Valentin K."/>
            <person name="Verret F."/>
            <person name="Berges J.A."/>
            <person name="Brownlee C."/>
            <person name="Cadoret J.P."/>
            <person name="Chiovitti A."/>
            <person name="Choi C.J."/>
            <person name="Coesel S."/>
            <person name="De Martino A."/>
            <person name="Detter J.C."/>
            <person name="Durkin C."/>
            <person name="Falciatore A."/>
            <person name="Fournet J."/>
            <person name="Haruta M."/>
            <person name="Huysman M.J."/>
            <person name="Jenkins B.D."/>
            <person name="Jiroutova K."/>
            <person name="Jorgensen R.E."/>
            <person name="Joubert Y."/>
            <person name="Kaplan A."/>
            <person name="Kroger N."/>
            <person name="Kroth P.G."/>
            <person name="La Roche J."/>
            <person name="Lindquist E."/>
            <person name="Lommer M."/>
            <person name="Martin-Jezequel V."/>
            <person name="Lopez P.J."/>
            <person name="Lucas S."/>
            <person name="Mangogna M."/>
            <person name="McGinnis K."/>
            <person name="Medlin L.K."/>
            <person name="Montsant A."/>
            <person name="Oudot-Le Secq M.P."/>
            <person name="Napoli C."/>
            <person name="Obornik M."/>
            <person name="Parker M.S."/>
            <person name="Petit J.L."/>
            <person name="Porcel B.M."/>
            <person name="Poulsen N."/>
            <person name="Robison M."/>
            <person name="Rychlewski L."/>
            <person name="Rynearson T.A."/>
            <person name="Schmutz J."/>
            <person name="Shapiro H."/>
            <person name="Siaut M."/>
            <person name="Stanley M."/>
            <person name="Sussman M.R."/>
            <person name="Taylor A.R."/>
            <person name="Vardi A."/>
            <person name="von Dassow P."/>
            <person name="Vyverman W."/>
            <person name="Willis A."/>
            <person name="Wyrwicz L.S."/>
            <person name="Rokhsar D.S."/>
            <person name="Weissenbach J."/>
            <person name="Armbrust E.V."/>
            <person name="Green B.R."/>
            <person name="Van de Peer Y."/>
            <person name="Grigoriev I.V."/>
        </authorList>
    </citation>
    <scope>NUCLEOTIDE SEQUENCE [LARGE SCALE GENOMIC DNA]</scope>
    <source>
        <strain evidence="11 12">CCMP1335</strain>
    </source>
</reference>
<evidence type="ECO:0000313" key="11">
    <source>
        <dbReference type="EMBL" id="EED90906.1"/>
    </source>
</evidence>
<evidence type="ECO:0000256" key="6">
    <source>
        <dbReference type="ARBA" id="ARBA00023187"/>
    </source>
</evidence>
<gene>
    <name evidence="11" type="ORF">THAPSDRAFT_7627</name>
</gene>
<dbReference type="PANTHER" id="PTHR12786:SF1">
    <property type="entry name" value="SPLICING REGULATOR SDE2"/>
    <property type="match status" value="1"/>
</dbReference>
<name>B8C723_THAPS</name>
<accession>B8C723</accession>
<dbReference type="CDD" id="cd11709">
    <property type="entry name" value="SPRY"/>
    <property type="match status" value="1"/>
</dbReference>
<dbReference type="GO" id="GO:0005737">
    <property type="term" value="C:cytoplasm"/>
    <property type="evidence" value="ECO:0007669"/>
    <property type="project" value="UniProtKB-SubCell"/>
</dbReference>
<dbReference type="eggNOG" id="KOG2242">
    <property type="taxonomic scope" value="Eukaryota"/>
</dbReference>
<dbReference type="STRING" id="35128.B8C723"/>
<keyword evidence="6" id="KW-0508">mRNA splicing</keyword>
<dbReference type="SMART" id="SM00449">
    <property type="entry name" value="SPRY"/>
    <property type="match status" value="1"/>
</dbReference>
<dbReference type="GeneID" id="7452824"/>